<dbReference type="CDD" id="cd02685">
    <property type="entry name" value="MIT_C"/>
    <property type="match status" value="1"/>
</dbReference>
<organism evidence="12 13">
    <name type="scientific">Equus caballus</name>
    <name type="common">Horse</name>
    <dbReference type="NCBI Taxonomy" id="9796"/>
    <lineage>
        <taxon>Eukaryota</taxon>
        <taxon>Metazoa</taxon>
        <taxon>Chordata</taxon>
        <taxon>Craniata</taxon>
        <taxon>Vertebrata</taxon>
        <taxon>Euteleostomi</taxon>
        <taxon>Mammalia</taxon>
        <taxon>Eutheria</taxon>
        <taxon>Laurasiatheria</taxon>
        <taxon>Perissodactyla</taxon>
        <taxon>Equidae</taxon>
        <taxon>Equus</taxon>
    </lineage>
</organism>
<evidence type="ECO:0000256" key="1">
    <source>
        <dbReference type="ARBA" id="ARBA00004125"/>
    </source>
</evidence>
<keyword evidence="4" id="KW-0813">Transport</keyword>
<dbReference type="GO" id="GO:0035091">
    <property type="term" value="F:phosphatidylinositol binding"/>
    <property type="evidence" value="ECO:0007669"/>
    <property type="project" value="Ensembl"/>
</dbReference>
<feature type="domain" description="MIT" evidence="11">
    <location>
        <begin position="105"/>
        <end position="183"/>
    </location>
</feature>
<dbReference type="GeneTree" id="ENSGT00390000010868"/>
<accession>A0A9L0SD83</accession>
<evidence type="ECO:0000256" key="7">
    <source>
        <dbReference type="ARBA" id="ARBA00023136"/>
    </source>
</evidence>
<dbReference type="SUPFAM" id="SSF116846">
    <property type="entry name" value="MIT domain"/>
    <property type="match status" value="1"/>
</dbReference>
<dbReference type="GO" id="GO:0061952">
    <property type="term" value="P:midbody abscission"/>
    <property type="evidence" value="ECO:0007669"/>
    <property type="project" value="Ensembl"/>
</dbReference>
<reference evidence="12" key="3">
    <citation type="submission" date="2025-09" db="UniProtKB">
        <authorList>
            <consortium name="Ensembl"/>
        </authorList>
    </citation>
    <scope>IDENTIFICATION</scope>
    <source>
        <strain evidence="12">Thoroughbred</strain>
    </source>
</reference>
<keyword evidence="8" id="KW-0131">Cell cycle</keyword>
<name>A0A9L0SD83_HORSE</name>
<dbReference type="OMA" id="FYKASNP"/>
<dbReference type="CDD" id="cd02683">
    <property type="entry name" value="MIT_1"/>
    <property type="match status" value="1"/>
</dbReference>
<evidence type="ECO:0000313" key="13">
    <source>
        <dbReference type="Proteomes" id="UP000002281"/>
    </source>
</evidence>
<dbReference type="GO" id="GO:0030496">
    <property type="term" value="C:midbody"/>
    <property type="evidence" value="ECO:0007669"/>
    <property type="project" value="UniProtKB-SubCell"/>
</dbReference>
<dbReference type="Pfam" id="PF04212">
    <property type="entry name" value="MIT"/>
    <property type="match status" value="1"/>
</dbReference>
<evidence type="ECO:0000256" key="2">
    <source>
        <dbReference type="ARBA" id="ARBA00004214"/>
    </source>
</evidence>
<dbReference type="InterPro" id="IPR052817">
    <property type="entry name" value="MIT_domain_contain_protein1"/>
</dbReference>
<evidence type="ECO:0000256" key="3">
    <source>
        <dbReference type="ARBA" id="ARBA00004633"/>
    </source>
</evidence>
<dbReference type="InterPro" id="IPR038113">
    <property type="entry name" value="MITD1_C_sf"/>
</dbReference>
<dbReference type="PANTHER" id="PTHR21222:SF1">
    <property type="entry name" value="MIT DOMAIN-CONTAINING PROTEIN 1"/>
    <property type="match status" value="1"/>
</dbReference>
<proteinExistence type="predicted"/>
<evidence type="ECO:0000256" key="9">
    <source>
        <dbReference type="ARBA" id="ARBA00061935"/>
    </source>
</evidence>
<dbReference type="InterPro" id="IPR007330">
    <property type="entry name" value="MIT_dom"/>
</dbReference>
<dbReference type="FunFam" id="1.20.58.80:FF:000021">
    <property type="entry name" value="MIT domain-containing protein 1"/>
    <property type="match status" value="1"/>
</dbReference>
<dbReference type="Proteomes" id="UP000002281">
    <property type="component" value="Chromosome 15"/>
</dbReference>
<protein>
    <recommendedName>
        <fullName evidence="10">MIT domain-containing protein 1</fullName>
    </recommendedName>
</protein>
<keyword evidence="13" id="KW-1185">Reference proteome</keyword>
<comment type="subcellular location">
    <subcellularLocation>
        <location evidence="1">Endosome membrane</location>
        <topology evidence="1">Peripheral membrane protein</topology>
        <orientation evidence="1">Cytoplasmic side</orientation>
    </subcellularLocation>
    <subcellularLocation>
        <location evidence="3">Late endosome membrane</location>
        <topology evidence="3">Peripheral membrane protein</topology>
    </subcellularLocation>
    <subcellularLocation>
        <location evidence="2">Midbody</location>
    </subcellularLocation>
</comment>
<dbReference type="PANTHER" id="PTHR21222">
    <property type="entry name" value="MIT DOMAIN-CONTAINING PROTEIN 1"/>
    <property type="match status" value="1"/>
</dbReference>
<evidence type="ECO:0000256" key="10">
    <source>
        <dbReference type="ARBA" id="ARBA00069954"/>
    </source>
</evidence>
<dbReference type="InterPro" id="IPR032341">
    <property type="entry name" value="MITD1_C"/>
</dbReference>
<evidence type="ECO:0000256" key="4">
    <source>
        <dbReference type="ARBA" id="ARBA00022448"/>
    </source>
</evidence>
<dbReference type="Pfam" id="PF16565">
    <property type="entry name" value="MIT_C"/>
    <property type="match status" value="1"/>
</dbReference>
<evidence type="ECO:0000256" key="6">
    <source>
        <dbReference type="ARBA" id="ARBA00022753"/>
    </source>
</evidence>
<dbReference type="FunFam" id="3.30.870.30:FF:000001">
    <property type="entry name" value="MIT domain-containing protein 1"/>
    <property type="match status" value="1"/>
</dbReference>
<evidence type="ECO:0000256" key="5">
    <source>
        <dbReference type="ARBA" id="ARBA00022618"/>
    </source>
</evidence>
<dbReference type="GO" id="GO:0042802">
    <property type="term" value="F:identical protein binding"/>
    <property type="evidence" value="ECO:0007669"/>
    <property type="project" value="Ensembl"/>
</dbReference>
<dbReference type="GO" id="GO:0031902">
    <property type="term" value="C:late endosome membrane"/>
    <property type="evidence" value="ECO:0007669"/>
    <property type="project" value="UniProtKB-SubCell"/>
</dbReference>
<dbReference type="SMR" id="A0A9L0SD83"/>
<keyword evidence="7" id="KW-0472">Membrane</keyword>
<dbReference type="InterPro" id="IPR045331">
    <property type="entry name" value="MITD1_N"/>
</dbReference>
<keyword evidence="5" id="KW-0132">Cell division</keyword>
<evidence type="ECO:0000313" key="12">
    <source>
        <dbReference type="Ensembl" id="ENSECAP00000072799.1"/>
    </source>
</evidence>
<dbReference type="Gene3D" id="1.20.58.80">
    <property type="entry name" value="Phosphotransferase system, lactose/cellobiose-type IIA subunit"/>
    <property type="match status" value="1"/>
</dbReference>
<dbReference type="InterPro" id="IPR036181">
    <property type="entry name" value="MIT_dom_sf"/>
</dbReference>
<reference evidence="12 13" key="1">
    <citation type="journal article" date="2009" name="Science">
        <title>Genome sequence, comparative analysis, and population genetics of the domestic horse.</title>
        <authorList>
            <consortium name="Broad Institute Genome Sequencing Platform"/>
            <consortium name="Broad Institute Whole Genome Assembly Team"/>
            <person name="Wade C.M."/>
            <person name="Giulotto E."/>
            <person name="Sigurdsson S."/>
            <person name="Zoli M."/>
            <person name="Gnerre S."/>
            <person name="Imsland F."/>
            <person name="Lear T.L."/>
            <person name="Adelson D.L."/>
            <person name="Bailey E."/>
            <person name="Bellone R.R."/>
            <person name="Bloecker H."/>
            <person name="Distl O."/>
            <person name="Edgar R.C."/>
            <person name="Garber M."/>
            <person name="Leeb T."/>
            <person name="Mauceli E."/>
            <person name="MacLeod J.N."/>
            <person name="Penedo M.C.T."/>
            <person name="Raison J.M."/>
            <person name="Sharpe T."/>
            <person name="Vogel J."/>
            <person name="Andersson L."/>
            <person name="Antczak D.F."/>
            <person name="Biagi T."/>
            <person name="Binns M.M."/>
            <person name="Chowdhary B.P."/>
            <person name="Coleman S.J."/>
            <person name="Della Valle G."/>
            <person name="Fryc S."/>
            <person name="Guerin G."/>
            <person name="Hasegawa T."/>
            <person name="Hill E.W."/>
            <person name="Jurka J."/>
            <person name="Kiialainen A."/>
            <person name="Lindgren G."/>
            <person name="Liu J."/>
            <person name="Magnani E."/>
            <person name="Mickelson J.R."/>
            <person name="Murray J."/>
            <person name="Nergadze S.G."/>
            <person name="Onofrio R."/>
            <person name="Pedroni S."/>
            <person name="Piras M.F."/>
            <person name="Raudsepp T."/>
            <person name="Rocchi M."/>
            <person name="Roeed K.H."/>
            <person name="Ryder O.A."/>
            <person name="Searle S."/>
            <person name="Skow L."/>
            <person name="Swinburne J.E."/>
            <person name="Syvaenen A.C."/>
            <person name="Tozaki T."/>
            <person name="Valberg S.J."/>
            <person name="Vaudin M."/>
            <person name="White J.R."/>
            <person name="Zody M.C."/>
            <person name="Lander E.S."/>
            <person name="Lindblad-Toh K."/>
        </authorList>
    </citation>
    <scope>NUCLEOTIDE SEQUENCE [LARGE SCALE GENOMIC DNA]</scope>
    <source>
        <strain evidence="12 13">Thoroughbred</strain>
    </source>
</reference>
<evidence type="ECO:0000256" key="8">
    <source>
        <dbReference type="ARBA" id="ARBA00023306"/>
    </source>
</evidence>
<dbReference type="AlphaFoldDB" id="A0A9L0SD83"/>
<dbReference type="Gene3D" id="3.30.870.30">
    <property type="entry name" value="MITD, C-terminal phospholipase D-like domain"/>
    <property type="match status" value="1"/>
</dbReference>
<evidence type="ECO:0000259" key="11">
    <source>
        <dbReference type="SMART" id="SM00745"/>
    </source>
</evidence>
<dbReference type="GO" id="GO:0019904">
    <property type="term" value="F:protein domain specific binding"/>
    <property type="evidence" value="ECO:0007669"/>
    <property type="project" value="Ensembl"/>
</dbReference>
<reference evidence="12" key="2">
    <citation type="submission" date="2025-08" db="UniProtKB">
        <authorList>
            <consortium name="Ensembl"/>
        </authorList>
    </citation>
    <scope>IDENTIFICATION</scope>
    <source>
        <strain evidence="12">Thoroughbred</strain>
    </source>
</reference>
<dbReference type="Ensembl" id="ENSECAT00000098074.1">
    <property type="protein sequence ID" value="ENSECAP00000072799.1"/>
    <property type="gene ID" value="ENSECAG00000016191.3"/>
</dbReference>
<dbReference type="SMART" id="SM00745">
    <property type="entry name" value="MIT"/>
    <property type="match status" value="1"/>
</dbReference>
<comment type="subunit">
    <text evidence="9">Homodimer. Interacts (via MIT domain) with CHMP1A, CHMP1B, CHMP2A and IST1.</text>
</comment>
<keyword evidence="6" id="KW-0967">Endosome</keyword>
<gene>
    <name evidence="12" type="primary">MITD1</name>
</gene>
<sequence length="346" mass="39827">MQSFGHSLLTAQRLLNVQPELTHRGEAEPRIDHQALHSCSAVTVRTTGKLGHFSSGRVPPSRAVKRAQARWRHLTAPGVLKTRPIWPGLRQRAVSGIMARCGLGQDPESAAAVAVLKRAVELDSESRYPQALVCYQEGIDLLLQVLKGTKDDTKKCHLRKKISGYMDRAENIKKYLDQEKEDGKYHKQIKIEENATGFSYESLFQEYLNETVTEVWIEDPYIRHTHQLYNFLRFCEMLIKKPCKVKTIHLLTSLDEGSRREQQSSGLREIKESLRKHGVLLELEYSSSIHDREIRFNNGWMIKIGRGLDYFKKAQGRFSLGYCDFDLRPCHETTVDIFHNKHTKKI</sequence>